<name>A0A9D1J1D9_9FIRM</name>
<dbReference type="AlphaFoldDB" id="A0A9D1J1D9"/>
<dbReference type="EMBL" id="DVHF01000071">
    <property type="protein sequence ID" value="HIR57203.1"/>
    <property type="molecule type" value="Genomic_DNA"/>
</dbReference>
<accession>A0A9D1J1D9</accession>
<evidence type="ECO:0000256" key="2">
    <source>
        <dbReference type="SAM" id="Phobius"/>
    </source>
</evidence>
<organism evidence="3 4">
    <name type="scientific">Candidatus Gallacutalibacter pullicola</name>
    <dbReference type="NCBI Taxonomy" id="2840830"/>
    <lineage>
        <taxon>Bacteria</taxon>
        <taxon>Bacillati</taxon>
        <taxon>Bacillota</taxon>
        <taxon>Clostridia</taxon>
        <taxon>Eubacteriales</taxon>
        <taxon>Candidatus Gallacutalibacter</taxon>
    </lineage>
</organism>
<evidence type="ECO:0008006" key="5">
    <source>
        <dbReference type="Google" id="ProtNLM"/>
    </source>
</evidence>
<dbReference type="Proteomes" id="UP000886785">
    <property type="component" value="Unassembled WGS sequence"/>
</dbReference>
<feature type="transmembrane region" description="Helical" evidence="2">
    <location>
        <begin position="33"/>
        <end position="52"/>
    </location>
</feature>
<comment type="caution">
    <text evidence="3">The sequence shown here is derived from an EMBL/GenBank/DDBJ whole genome shotgun (WGS) entry which is preliminary data.</text>
</comment>
<evidence type="ECO:0000256" key="1">
    <source>
        <dbReference type="SAM" id="MobiDB-lite"/>
    </source>
</evidence>
<keyword evidence="2" id="KW-1133">Transmembrane helix</keyword>
<reference evidence="3" key="1">
    <citation type="submission" date="2020-10" db="EMBL/GenBank/DDBJ databases">
        <authorList>
            <person name="Gilroy R."/>
        </authorList>
    </citation>
    <scope>NUCLEOTIDE SEQUENCE</scope>
    <source>
        <strain evidence="3">ChiSjej1B19-7085</strain>
    </source>
</reference>
<feature type="transmembrane region" description="Helical" evidence="2">
    <location>
        <begin position="58"/>
        <end position="76"/>
    </location>
</feature>
<feature type="region of interest" description="Disordered" evidence="1">
    <location>
        <begin position="175"/>
        <end position="194"/>
    </location>
</feature>
<reference evidence="3" key="2">
    <citation type="journal article" date="2021" name="PeerJ">
        <title>Extensive microbial diversity within the chicken gut microbiome revealed by metagenomics and culture.</title>
        <authorList>
            <person name="Gilroy R."/>
            <person name="Ravi A."/>
            <person name="Getino M."/>
            <person name="Pursley I."/>
            <person name="Horton D.L."/>
            <person name="Alikhan N.F."/>
            <person name="Baker D."/>
            <person name="Gharbi K."/>
            <person name="Hall N."/>
            <person name="Watson M."/>
            <person name="Adriaenssens E.M."/>
            <person name="Foster-Nyarko E."/>
            <person name="Jarju S."/>
            <person name="Secka A."/>
            <person name="Antonio M."/>
            <person name="Oren A."/>
            <person name="Chaudhuri R.R."/>
            <person name="La Ragione R."/>
            <person name="Hildebrand F."/>
            <person name="Pallen M.J."/>
        </authorList>
    </citation>
    <scope>NUCLEOTIDE SEQUENCE</scope>
    <source>
        <strain evidence="3">ChiSjej1B19-7085</strain>
    </source>
</reference>
<evidence type="ECO:0000313" key="4">
    <source>
        <dbReference type="Proteomes" id="UP000886785"/>
    </source>
</evidence>
<protein>
    <recommendedName>
        <fullName evidence="5">DUF3137 domain-containing protein</fullName>
    </recommendedName>
</protein>
<keyword evidence="2" id="KW-0472">Membrane</keyword>
<gene>
    <name evidence="3" type="ORF">IAA54_06005</name>
</gene>
<evidence type="ECO:0000313" key="3">
    <source>
        <dbReference type="EMBL" id="HIR57203.1"/>
    </source>
</evidence>
<sequence>MTAYRQTPSLSEETIRLAERYFSQRRRKTRASILLPFVILIPVIIIGAIWGAKESTALFVPLTVSSIVIVIILLSFRRQKYYRQEIFPRLMRELYPGCTFSLLGDRAAVQEKLSAMLRHVFSGRLSGYDGSLSRTAPSGIVFVHGITESIDDGDDTITNNWLVYETRLPSKSPWNGAGYAQIGKRDTGRKKPMKPTRIEKKLEERLGRPVDPARDFPRSGIAFSLLQNQDADPYGALTEIPLSGTDQKLFSNRPDFHSDLLRRGGGAAIWEFVQTAGPDKTICYCGGSLFVFASGDSFDTRQNVWKHFDPQEYIGNAARILQTMDAVERLAQFIPGEDTAGTP</sequence>
<proteinExistence type="predicted"/>
<keyword evidence="2" id="KW-0812">Transmembrane</keyword>